<reference evidence="10 11" key="1">
    <citation type="submission" date="2020-04" db="EMBL/GenBank/DDBJ databases">
        <title>Description of novel Gluconacetobacter.</title>
        <authorList>
            <person name="Sombolestani A."/>
        </authorList>
    </citation>
    <scope>NUCLEOTIDE SEQUENCE [LARGE SCALE GENOMIC DNA]</scope>
    <source>
        <strain evidence="10 11">LMG 19747</strain>
    </source>
</reference>
<dbReference type="Proteomes" id="UP000589085">
    <property type="component" value="Unassembled WGS sequence"/>
</dbReference>
<name>A0A7W4IBL4_9PROT</name>
<accession>A0A7W4IBL4</accession>
<sequence length="508" mass="54455">MPRTFHVWRRLDPAALVPALLVLALHLALGGRYDLFRDELYFIVCGQHPAFGYVDQPPGVPLMAATLYGLGLGAWGLRLPSAVAAGALVWLAVRFVRLLGGTGLALGLAALACAIAPMLMGLAATLNTSAFDPLAWTAVAYLVVKASRTETDRPLLFAGLVAGLALQVKYSMVFWVAGLIIGLVLTSERRLLLRPAFWTGAVLAAAIALPSFVWQAVHGFPFLELGAAAQAKNADIPLLPFIANQFFVMNPALAPLWITGLLAPFVAKPLKDLRFLVIGAAVVVVIVRVGHGKDYYLAPLYPMLFVIGAVALAPLARTRAGRTATGVGAAAAVACSALAAPMALPILSPPVLEAYMHRIGASPQQQERSFKGTLLPQVMADQLGWHDFVGQVEAAWNRIPVSARAATAIKVDNYGEAAALDLYGKGLPPALSGHNQYFLWGLRGQKPIDVLSIQNNLAALRPYCRQVIQLGTTWSRYAMTFENGRVIALCRDVKPPLVTLWPSLKHYS</sequence>
<dbReference type="PANTHER" id="PTHR33908">
    <property type="entry name" value="MANNOSYLTRANSFERASE YKCB-RELATED"/>
    <property type="match status" value="1"/>
</dbReference>
<dbReference type="GO" id="GO:0016763">
    <property type="term" value="F:pentosyltransferase activity"/>
    <property type="evidence" value="ECO:0007669"/>
    <property type="project" value="TreeGrafter"/>
</dbReference>
<evidence type="ECO:0000256" key="2">
    <source>
        <dbReference type="ARBA" id="ARBA00022475"/>
    </source>
</evidence>
<evidence type="ECO:0000313" key="11">
    <source>
        <dbReference type="Proteomes" id="UP000589085"/>
    </source>
</evidence>
<dbReference type="Pfam" id="PF13231">
    <property type="entry name" value="PMT_2"/>
    <property type="match status" value="1"/>
</dbReference>
<dbReference type="EMBL" id="JABEQJ010000006">
    <property type="protein sequence ID" value="MBB2159873.1"/>
    <property type="molecule type" value="Genomic_DNA"/>
</dbReference>
<keyword evidence="7 8" id="KW-0472">Membrane</keyword>
<comment type="caution">
    <text evidence="10">The sequence shown here is derived from an EMBL/GenBank/DDBJ whole genome shotgun (WGS) entry which is preliminary data.</text>
</comment>
<dbReference type="InterPro" id="IPR038731">
    <property type="entry name" value="RgtA/B/C-like"/>
</dbReference>
<feature type="transmembrane region" description="Helical" evidence="8">
    <location>
        <begin position="197"/>
        <end position="217"/>
    </location>
</feature>
<keyword evidence="3" id="KW-0328">Glycosyltransferase</keyword>
<proteinExistence type="predicted"/>
<feature type="transmembrane region" description="Helical" evidence="8">
    <location>
        <begin position="67"/>
        <end position="92"/>
    </location>
</feature>
<evidence type="ECO:0000256" key="6">
    <source>
        <dbReference type="ARBA" id="ARBA00022989"/>
    </source>
</evidence>
<feature type="transmembrane region" description="Helical" evidence="8">
    <location>
        <begin position="296"/>
        <end position="315"/>
    </location>
</feature>
<evidence type="ECO:0000313" key="10">
    <source>
        <dbReference type="EMBL" id="MBB2159873.1"/>
    </source>
</evidence>
<feature type="transmembrane region" description="Helical" evidence="8">
    <location>
        <begin position="273"/>
        <end position="290"/>
    </location>
</feature>
<evidence type="ECO:0000256" key="1">
    <source>
        <dbReference type="ARBA" id="ARBA00004651"/>
    </source>
</evidence>
<evidence type="ECO:0000259" key="9">
    <source>
        <dbReference type="Pfam" id="PF13231"/>
    </source>
</evidence>
<dbReference type="AlphaFoldDB" id="A0A7W4IBL4"/>
<comment type="subcellular location">
    <subcellularLocation>
        <location evidence="1">Cell membrane</location>
        <topology evidence="1">Multi-pass membrane protein</topology>
    </subcellularLocation>
</comment>
<feature type="transmembrane region" description="Helical" evidence="8">
    <location>
        <begin position="155"/>
        <end position="185"/>
    </location>
</feature>
<evidence type="ECO:0000256" key="4">
    <source>
        <dbReference type="ARBA" id="ARBA00022679"/>
    </source>
</evidence>
<keyword evidence="2" id="KW-1003">Cell membrane</keyword>
<gene>
    <name evidence="10" type="ORF">HLH48_06745</name>
</gene>
<keyword evidence="4" id="KW-0808">Transferase</keyword>
<keyword evidence="6 8" id="KW-1133">Transmembrane helix</keyword>
<dbReference type="RefSeq" id="WP_182996731.1">
    <property type="nucleotide sequence ID" value="NZ_JABEQJ010000006.1"/>
</dbReference>
<feature type="transmembrane region" description="Helical" evidence="8">
    <location>
        <begin position="246"/>
        <end position="266"/>
    </location>
</feature>
<dbReference type="PANTHER" id="PTHR33908:SF11">
    <property type="entry name" value="MEMBRANE PROTEIN"/>
    <property type="match status" value="1"/>
</dbReference>
<dbReference type="InterPro" id="IPR050297">
    <property type="entry name" value="LipidA_mod_glycosyltrf_83"/>
</dbReference>
<protein>
    <recommendedName>
        <fullName evidence="9">Glycosyltransferase RgtA/B/C/D-like domain-containing protein</fullName>
    </recommendedName>
</protein>
<organism evidence="10 11">
    <name type="scientific">Gluconacetobacter sacchari</name>
    <dbReference type="NCBI Taxonomy" id="92759"/>
    <lineage>
        <taxon>Bacteria</taxon>
        <taxon>Pseudomonadati</taxon>
        <taxon>Pseudomonadota</taxon>
        <taxon>Alphaproteobacteria</taxon>
        <taxon>Acetobacterales</taxon>
        <taxon>Acetobacteraceae</taxon>
        <taxon>Gluconacetobacter</taxon>
    </lineage>
</organism>
<evidence type="ECO:0000256" key="7">
    <source>
        <dbReference type="ARBA" id="ARBA00023136"/>
    </source>
</evidence>
<evidence type="ECO:0000256" key="3">
    <source>
        <dbReference type="ARBA" id="ARBA00022676"/>
    </source>
</evidence>
<evidence type="ECO:0000256" key="5">
    <source>
        <dbReference type="ARBA" id="ARBA00022692"/>
    </source>
</evidence>
<feature type="domain" description="Glycosyltransferase RgtA/B/C/D-like" evidence="9">
    <location>
        <begin position="55"/>
        <end position="214"/>
    </location>
</feature>
<dbReference type="GO" id="GO:0005886">
    <property type="term" value="C:plasma membrane"/>
    <property type="evidence" value="ECO:0007669"/>
    <property type="project" value="UniProtKB-SubCell"/>
</dbReference>
<feature type="transmembrane region" description="Helical" evidence="8">
    <location>
        <begin position="327"/>
        <end position="347"/>
    </location>
</feature>
<feature type="transmembrane region" description="Helical" evidence="8">
    <location>
        <begin position="104"/>
        <end position="126"/>
    </location>
</feature>
<dbReference type="GO" id="GO:0009103">
    <property type="term" value="P:lipopolysaccharide biosynthetic process"/>
    <property type="evidence" value="ECO:0007669"/>
    <property type="project" value="UniProtKB-ARBA"/>
</dbReference>
<evidence type="ECO:0000256" key="8">
    <source>
        <dbReference type="SAM" id="Phobius"/>
    </source>
</evidence>
<keyword evidence="5 8" id="KW-0812">Transmembrane</keyword>